<dbReference type="Proteomes" id="UP001465976">
    <property type="component" value="Unassembled WGS sequence"/>
</dbReference>
<accession>A0ABR3F293</accession>
<protein>
    <submittedName>
        <fullName evidence="2">Uncharacterized protein</fullName>
    </submittedName>
</protein>
<evidence type="ECO:0000313" key="3">
    <source>
        <dbReference type="Proteomes" id="UP001465976"/>
    </source>
</evidence>
<feature type="compositionally biased region" description="Low complexity" evidence="1">
    <location>
        <begin position="215"/>
        <end position="243"/>
    </location>
</feature>
<comment type="caution">
    <text evidence="2">The sequence shown here is derived from an EMBL/GenBank/DDBJ whole genome shotgun (WGS) entry which is preliminary data.</text>
</comment>
<evidence type="ECO:0000313" key="2">
    <source>
        <dbReference type="EMBL" id="KAL0569246.1"/>
    </source>
</evidence>
<gene>
    <name evidence="2" type="ORF">V5O48_012720</name>
</gene>
<reference evidence="2 3" key="1">
    <citation type="submission" date="2024-02" db="EMBL/GenBank/DDBJ databases">
        <title>A draft genome for the cacao thread blight pathogen Marasmius crinis-equi.</title>
        <authorList>
            <person name="Cohen S.P."/>
            <person name="Baruah I.K."/>
            <person name="Amoako-Attah I."/>
            <person name="Bukari Y."/>
            <person name="Meinhardt L.W."/>
            <person name="Bailey B.A."/>
        </authorList>
    </citation>
    <scope>NUCLEOTIDE SEQUENCE [LARGE SCALE GENOMIC DNA]</scope>
    <source>
        <strain evidence="2 3">GH-76</strain>
    </source>
</reference>
<feature type="compositionally biased region" description="Basic and acidic residues" evidence="1">
    <location>
        <begin position="124"/>
        <end position="133"/>
    </location>
</feature>
<dbReference type="Gene3D" id="3.60.130.30">
    <property type="match status" value="1"/>
</dbReference>
<feature type="compositionally biased region" description="Acidic residues" evidence="1">
    <location>
        <begin position="1412"/>
        <end position="1428"/>
    </location>
</feature>
<sequence>MQASVNEISLDLLQHILHFVPPEADLSRTDLAILRNYVKSVGCTTQLPVTIPITPISPPGNPPGRVSSLPPSYESLHESPDELRGPREIPNVNECASGHSNRHAYSIGRPYFDPEGEDEIERDEENRGERRDTNDEDEDEDEDEEENGGGAYIPEDDNDGDGDYVPPGGQVGAGAGKPPCPRKGKKKKKTANAKARVNEEDVGDAIDRQQDILFTNASNPSPSPSPESTSSSLSNPTSTSQPSEGANGALLTPPNTPQRPASKRSVNPMNPLADCTNTLPPPPIPDISSSTSLPPATSVPTTPPSVISETTPRKGKETNPLLTTTSAAPNTANSMVSRPPSTPTFSTTPAASPVPKMSKTTSKRYSGGGKAAQNQTRTKPREKKGKAAGQNPKKSNRTKEGQLINWVKYDCIVGCLVEKRTLSVITRLAARCERHEQSWADDIARILSTGSLGLQGALQDSSVGSLYARCVAGDRAEVISQFVTMISQIQFKAAIENYKRTHDLRTTADVFRRLRDSNITESIFLHHAAAGALWASLSAAGTIYLLLLIAANHMRNAMIKEVLTQEIQKVCNALSRPRQNDKLGAIVIDIIIPAITELRRKISFSFSTLFSKQLSKDLSLPECLDSADIKTSDRFFIALQTNTCITTRDYDLWTACLGGVSPMDIDMDEAVRVHLGKRKAEDSPDPERAQKRQKAYQVLMDDVSNFDPLHSLSQLSSDDVHTVHTNFDASLEENQYKMAGKSMKERLEFTNARREEAKGAAIINSLKKGFRENEKDYVVVDPELTDKNIRIVDQYGKTLAFILSRLPEELRAHLLLKLSTVFDGTLRNIDTEREGNPDFEALHLIWYNRFCVRGDGAPENVDPQFLGREGVPRMHFQNAIPHQSKDTVQFQKEWEDLQEVMKPVFEWLGEQVKKYFPEEADHIRMFADLLPNDAYSPIHPFGGIVINFNIASTFHRDPKDEQICLVMCISDCVGGELVLYEPGMVLRLRCGDAVIFRSTQISHFNQHYIGQRASFVMSTDSAGKAWIHDRNGWGTNERKTCIKAPLFGSRLSVCLSVTVCHVKKERIATQATLYNTTTFFFLSEHMAGECTNKYCSCRTFVPTPGTPNTCRECNHPHAVTKKKAKSSTQPPAPTAVPDPSGVQQVIQTRAAQCNLHLTQLKLGLSNKEANQGLAGQASASKAGSSIGGSSKKIRGKKAIGQVVEDLVTLGGLVLNPLGTTERSGVAILNVDTTPNMQSLGLYNGVGLGISRVLFNRNMTPTELDTFVRKSIPVLGAVDIDTGELPVWRACHAGRPPKKGLTYAGVEDNLSGLDFYNKRLAGKRAHSDAILVIATECKLAPEAIYRHSSVEDYVTFQRRYNQFLLDQGVPEEEWLSADEDNSMDTDAVEIPCKRKAAPALKAPEGKRRKSNPESDEIENFSDEESESEGELLSNTGAFHHPFNPPFTQRPTLPSVRKSSRLAATSPTGPTIYVESSEDEDDPPSPQKINFWDTERIKSWKL</sequence>
<feature type="compositionally biased region" description="Acidic residues" evidence="1">
    <location>
        <begin position="134"/>
        <end position="147"/>
    </location>
</feature>
<feature type="compositionally biased region" description="Acidic residues" evidence="1">
    <location>
        <begin position="114"/>
        <end position="123"/>
    </location>
</feature>
<feature type="compositionally biased region" description="Basic residues" evidence="1">
    <location>
        <begin position="180"/>
        <end position="191"/>
    </location>
</feature>
<feature type="compositionally biased region" description="Low complexity" evidence="1">
    <location>
        <begin position="320"/>
        <end position="355"/>
    </location>
</feature>
<name>A0ABR3F293_9AGAR</name>
<evidence type="ECO:0000256" key="1">
    <source>
        <dbReference type="SAM" id="MobiDB-lite"/>
    </source>
</evidence>
<proteinExistence type="predicted"/>
<feature type="compositionally biased region" description="Low complexity" evidence="1">
    <location>
        <begin position="286"/>
        <end position="310"/>
    </location>
</feature>
<keyword evidence="3" id="KW-1185">Reference proteome</keyword>
<feature type="region of interest" description="Disordered" evidence="1">
    <location>
        <begin position="54"/>
        <end position="399"/>
    </location>
</feature>
<dbReference type="EMBL" id="JBAHYK010001159">
    <property type="protein sequence ID" value="KAL0569246.1"/>
    <property type="molecule type" value="Genomic_DNA"/>
</dbReference>
<feature type="region of interest" description="Disordered" evidence="1">
    <location>
        <begin position="1390"/>
        <end position="1491"/>
    </location>
</feature>
<feature type="compositionally biased region" description="Basic and acidic residues" evidence="1">
    <location>
        <begin position="75"/>
        <end position="87"/>
    </location>
</feature>
<feature type="region of interest" description="Disordered" evidence="1">
    <location>
        <begin position="1121"/>
        <end position="1141"/>
    </location>
</feature>
<organism evidence="2 3">
    <name type="scientific">Marasmius crinis-equi</name>
    <dbReference type="NCBI Taxonomy" id="585013"/>
    <lineage>
        <taxon>Eukaryota</taxon>
        <taxon>Fungi</taxon>
        <taxon>Dikarya</taxon>
        <taxon>Basidiomycota</taxon>
        <taxon>Agaricomycotina</taxon>
        <taxon>Agaricomycetes</taxon>
        <taxon>Agaricomycetidae</taxon>
        <taxon>Agaricales</taxon>
        <taxon>Marasmiineae</taxon>
        <taxon>Marasmiaceae</taxon>
        <taxon>Marasmius</taxon>
    </lineage>
</organism>